<evidence type="ECO:0000256" key="1">
    <source>
        <dbReference type="SAM" id="Phobius"/>
    </source>
</evidence>
<dbReference type="AlphaFoldDB" id="A0A8X6NGY4"/>
<protein>
    <submittedName>
        <fullName evidence="2">Uncharacterized protein</fullName>
    </submittedName>
</protein>
<sequence length="103" mass="12071">MNEVNVFSKCYMDIRLDFGEQYAYPEMSMDVTKFKYAIFLALKTLHGDVGCTVPVVIMKYREDDRRAFIQIPSKFVYFIYFLEIVDSLMIISTSCTHLILICL</sequence>
<evidence type="ECO:0000313" key="2">
    <source>
        <dbReference type="EMBL" id="GFT14316.1"/>
    </source>
</evidence>
<keyword evidence="1" id="KW-0812">Transmembrane</keyword>
<dbReference type="EMBL" id="BMAW01104423">
    <property type="protein sequence ID" value="GFT14316.1"/>
    <property type="molecule type" value="Genomic_DNA"/>
</dbReference>
<name>A0A8X6NGY4_NEPPI</name>
<dbReference type="Proteomes" id="UP000887013">
    <property type="component" value="Unassembled WGS sequence"/>
</dbReference>
<comment type="caution">
    <text evidence="2">The sequence shown here is derived from an EMBL/GenBank/DDBJ whole genome shotgun (WGS) entry which is preliminary data.</text>
</comment>
<organism evidence="2 3">
    <name type="scientific">Nephila pilipes</name>
    <name type="common">Giant wood spider</name>
    <name type="synonym">Nephila maculata</name>
    <dbReference type="NCBI Taxonomy" id="299642"/>
    <lineage>
        <taxon>Eukaryota</taxon>
        <taxon>Metazoa</taxon>
        <taxon>Ecdysozoa</taxon>
        <taxon>Arthropoda</taxon>
        <taxon>Chelicerata</taxon>
        <taxon>Arachnida</taxon>
        <taxon>Araneae</taxon>
        <taxon>Araneomorphae</taxon>
        <taxon>Entelegynae</taxon>
        <taxon>Araneoidea</taxon>
        <taxon>Nephilidae</taxon>
        <taxon>Nephila</taxon>
    </lineage>
</organism>
<dbReference type="OrthoDB" id="7481291at2759"/>
<keyword evidence="1" id="KW-0472">Membrane</keyword>
<proteinExistence type="predicted"/>
<accession>A0A8X6NGY4</accession>
<feature type="transmembrane region" description="Helical" evidence="1">
    <location>
        <begin position="36"/>
        <end position="57"/>
    </location>
</feature>
<reference evidence="2" key="1">
    <citation type="submission" date="2020-08" db="EMBL/GenBank/DDBJ databases">
        <title>Multicomponent nature underlies the extraordinary mechanical properties of spider dragline silk.</title>
        <authorList>
            <person name="Kono N."/>
            <person name="Nakamura H."/>
            <person name="Mori M."/>
            <person name="Yoshida Y."/>
            <person name="Ohtoshi R."/>
            <person name="Malay A.D."/>
            <person name="Moran D.A.P."/>
            <person name="Tomita M."/>
            <person name="Numata K."/>
            <person name="Arakawa K."/>
        </authorList>
    </citation>
    <scope>NUCLEOTIDE SEQUENCE</scope>
</reference>
<keyword evidence="3" id="KW-1185">Reference proteome</keyword>
<evidence type="ECO:0000313" key="3">
    <source>
        <dbReference type="Proteomes" id="UP000887013"/>
    </source>
</evidence>
<keyword evidence="1" id="KW-1133">Transmembrane helix</keyword>
<feature type="transmembrane region" description="Helical" evidence="1">
    <location>
        <begin position="77"/>
        <end position="101"/>
    </location>
</feature>
<gene>
    <name evidence="2" type="primary">AVEN_175977_1</name>
    <name evidence="2" type="ORF">NPIL_196101</name>
</gene>